<dbReference type="InterPro" id="IPR006364">
    <property type="entry name" value="CobI/CbiL/CobIJ_dom"/>
</dbReference>
<dbReference type="GO" id="GO:0009236">
    <property type="term" value="P:cobalamin biosynthetic process"/>
    <property type="evidence" value="ECO:0007669"/>
    <property type="project" value="UniProtKB-UniPathway"/>
</dbReference>
<reference evidence="9" key="2">
    <citation type="journal article" date="2019" name="MicrobiologyOpen">
        <title>High-quality draft genome sequence of Gaiella occulta isolated from a 150 meter deep mineral water borehole and comparison with the genome sequences of other deep-branching lineages of the phylum Actinobacteria.</title>
        <authorList>
            <person name="Severino R."/>
            <person name="Froufe H.J.C."/>
            <person name="Barroso C."/>
            <person name="Albuquerque L."/>
            <person name="Lobo-da-Cunha A."/>
            <person name="da Costa M.S."/>
            <person name="Egas C."/>
        </authorList>
    </citation>
    <scope>NUCLEOTIDE SEQUENCE [LARGE SCALE GENOMIC DNA]</scope>
    <source>
        <strain evidence="9">F2-233</strain>
    </source>
</reference>
<dbReference type="RefSeq" id="WP_220150632.1">
    <property type="nucleotide sequence ID" value="NZ_QQZY01000008.1"/>
</dbReference>
<dbReference type="InterPro" id="IPR035996">
    <property type="entry name" value="4pyrrol_Methylase_sf"/>
</dbReference>
<keyword evidence="3" id="KW-0169">Cobalamin biosynthesis</keyword>
<dbReference type="NCBIfam" id="TIGR01467">
    <property type="entry name" value="cobI_cbiL"/>
    <property type="match status" value="1"/>
</dbReference>
<dbReference type="InterPro" id="IPR000878">
    <property type="entry name" value="4pyrrol_Mease"/>
</dbReference>
<dbReference type="InterPro" id="IPR012382">
    <property type="entry name" value="CobI/CbiL"/>
</dbReference>
<dbReference type="Gene3D" id="3.40.1010.10">
    <property type="entry name" value="Cobalt-precorrin-4 Transmethylase, Domain 1"/>
    <property type="match status" value="2"/>
</dbReference>
<organism evidence="8 9">
    <name type="scientific">Gaiella occulta</name>
    <dbReference type="NCBI Taxonomy" id="1002870"/>
    <lineage>
        <taxon>Bacteria</taxon>
        <taxon>Bacillati</taxon>
        <taxon>Actinomycetota</taxon>
        <taxon>Thermoleophilia</taxon>
        <taxon>Gaiellales</taxon>
        <taxon>Gaiellaceae</taxon>
        <taxon>Gaiella</taxon>
    </lineage>
</organism>
<keyword evidence="9" id="KW-1185">Reference proteome</keyword>
<dbReference type="InterPro" id="IPR014776">
    <property type="entry name" value="4pyrrole_Mease_sub2"/>
</dbReference>
<dbReference type="PANTHER" id="PTHR47036:SF1">
    <property type="entry name" value="COBALT-FACTOR III C(17)-METHYLTRANSFERASE-RELATED"/>
    <property type="match status" value="1"/>
</dbReference>
<keyword evidence="5 8" id="KW-0808">Transferase</keyword>
<evidence type="ECO:0000256" key="2">
    <source>
        <dbReference type="ARBA" id="ARBA00005879"/>
    </source>
</evidence>
<dbReference type="PROSITE" id="PS00839">
    <property type="entry name" value="SUMT_1"/>
    <property type="match status" value="1"/>
</dbReference>
<accession>A0A7M2YU89</accession>
<keyword evidence="4 8" id="KW-0489">Methyltransferase</keyword>
<feature type="domain" description="Tetrapyrrole methylase" evidence="7">
    <location>
        <begin position="259"/>
        <end position="465"/>
    </location>
</feature>
<keyword evidence="6" id="KW-0949">S-adenosyl-L-methionine</keyword>
<reference evidence="8 9" key="1">
    <citation type="submission" date="2018-07" db="EMBL/GenBank/DDBJ databases">
        <title>High-quality-draft genome sequence of Gaiella occulta.</title>
        <authorList>
            <person name="Severino R."/>
            <person name="Froufe H.J.C."/>
            <person name="Rainey F.A."/>
            <person name="Barroso C."/>
            <person name="Albuquerque L."/>
            <person name="Lobo-Da-Cunha A."/>
            <person name="Da Costa M.S."/>
            <person name="Egas C."/>
        </authorList>
    </citation>
    <scope>NUCLEOTIDE SEQUENCE [LARGE SCALE GENOMIC DNA]</scope>
    <source>
        <strain evidence="8 9">F2-233</strain>
    </source>
</reference>
<dbReference type="CDD" id="cd11645">
    <property type="entry name" value="Precorrin_2_C20_MT"/>
    <property type="match status" value="1"/>
</dbReference>
<dbReference type="InterPro" id="IPR051810">
    <property type="entry name" value="Precorrin_MeTrfase"/>
</dbReference>
<dbReference type="GO" id="GO:0030788">
    <property type="term" value="F:precorrin-2 C20-methyltransferase activity"/>
    <property type="evidence" value="ECO:0007669"/>
    <property type="project" value="InterPro"/>
</dbReference>
<dbReference type="Pfam" id="PF00590">
    <property type="entry name" value="TP_methylase"/>
    <property type="match status" value="2"/>
</dbReference>
<comment type="caution">
    <text evidence="8">The sequence shown here is derived from an EMBL/GenBank/DDBJ whole genome shotgun (WGS) entry which is preliminary data.</text>
</comment>
<dbReference type="InterPro" id="IPR014777">
    <property type="entry name" value="4pyrrole_Mease_sub1"/>
</dbReference>
<evidence type="ECO:0000256" key="3">
    <source>
        <dbReference type="ARBA" id="ARBA00022573"/>
    </source>
</evidence>
<dbReference type="Gene3D" id="3.30.950.10">
    <property type="entry name" value="Methyltransferase, Cobalt-precorrin-4 Transmethylase, Domain 2"/>
    <property type="match status" value="2"/>
</dbReference>
<dbReference type="EMBL" id="QQZY01000008">
    <property type="protein sequence ID" value="RDI73585.1"/>
    <property type="molecule type" value="Genomic_DNA"/>
</dbReference>
<evidence type="ECO:0000313" key="9">
    <source>
        <dbReference type="Proteomes" id="UP000254134"/>
    </source>
</evidence>
<dbReference type="CDD" id="cd11646">
    <property type="entry name" value="Precorrin_3B_C17_MT"/>
    <property type="match status" value="1"/>
</dbReference>
<protein>
    <submittedName>
        <fullName evidence="8">Precorrin-3B C17-methyltransferase</fullName>
    </submittedName>
</protein>
<evidence type="ECO:0000256" key="4">
    <source>
        <dbReference type="ARBA" id="ARBA00022603"/>
    </source>
</evidence>
<evidence type="ECO:0000256" key="6">
    <source>
        <dbReference type="ARBA" id="ARBA00022691"/>
    </source>
</evidence>
<dbReference type="InterPro" id="IPR006363">
    <property type="entry name" value="Cbl_synth_CobJ/CibH_dom"/>
</dbReference>
<dbReference type="SUPFAM" id="SSF53790">
    <property type="entry name" value="Tetrapyrrole methylase"/>
    <property type="match status" value="2"/>
</dbReference>
<proteinExistence type="inferred from homology"/>
<comment type="pathway">
    <text evidence="1">Cofactor biosynthesis; adenosylcobalamin biosynthesis.</text>
</comment>
<dbReference type="NCBIfam" id="NF004647">
    <property type="entry name" value="PRK05990.1"/>
    <property type="match status" value="1"/>
</dbReference>
<gene>
    <name evidence="8" type="ORF">Gocc_2726</name>
</gene>
<evidence type="ECO:0000256" key="1">
    <source>
        <dbReference type="ARBA" id="ARBA00004953"/>
    </source>
</evidence>
<dbReference type="AlphaFoldDB" id="A0A7M2YU89"/>
<evidence type="ECO:0000259" key="7">
    <source>
        <dbReference type="Pfam" id="PF00590"/>
    </source>
</evidence>
<feature type="domain" description="Tetrapyrrole methylase" evidence="7">
    <location>
        <begin position="13"/>
        <end position="224"/>
    </location>
</feature>
<sequence length="505" mass="53655">MSPPDRRRDAPLLFGVGLGPGDPELVTLKARRVIETSDVVAYPMARHGESVARRIAAPYLRGDQTEIAMTYPVTTEATDHPGGYEAALHEFYDASAAEIARHLDAGRSVAVLCEGDPFLYGSYMYLHERLAGRYPTEVVPGVTSFSAAAAAAGSPLVKRDDVLTILPGTLPAQVIASRLRTTDAAVVIKLGRSFAAVRGAAERAGVADRAIYVERASSPQEHIAALRDVDGDVPYMSLVLVPTTSGGQRAPDVSRPGEVAVVGLGPAGPEWLTPEAGAALAEAEELVGYTTYLDRVARRPGQHRHGSDNRDEARRARQALQLAASGRRVAVVSSGDPGIFAMAAAVLEAVEEGGSAFAHIRVRIVPGLSAMQVAAARVGAPLGHDFCVVSLSDQLKPWAAIERRLEAAGAADLVLALYNPASRTRREQLERARTVLLRHRAAETPVVVARDVGGREENVTVSTLAGFDAAQVDMRTLLLIGSSTTRVIEATQGSPRVYTPRHYPA</sequence>
<dbReference type="PANTHER" id="PTHR47036">
    <property type="entry name" value="COBALT-FACTOR III C(17)-METHYLTRANSFERASE-RELATED"/>
    <property type="match status" value="1"/>
</dbReference>
<dbReference type="InterPro" id="IPR003043">
    <property type="entry name" value="Uropor_MeTrfase_CS"/>
</dbReference>
<dbReference type="UniPathway" id="UPA00148"/>
<comment type="similarity">
    <text evidence="2">Belongs to the precorrin methyltransferase family.</text>
</comment>
<evidence type="ECO:0000256" key="5">
    <source>
        <dbReference type="ARBA" id="ARBA00022679"/>
    </source>
</evidence>
<evidence type="ECO:0000313" key="8">
    <source>
        <dbReference type="EMBL" id="RDI73585.1"/>
    </source>
</evidence>
<dbReference type="NCBIfam" id="TIGR01466">
    <property type="entry name" value="cobJ_cbiH"/>
    <property type="match status" value="1"/>
</dbReference>
<dbReference type="Proteomes" id="UP000254134">
    <property type="component" value="Unassembled WGS sequence"/>
</dbReference>
<dbReference type="GO" id="GO:0032259">
    <property type="term" value="P:methylation"/>
    <property type="evidence" value="ECO:0007669"/>
    <property type="project" value="UniProtKB-KW"/>
</dbReference>
<name>A0A7M2YU89_9ACTN</name>